<reference evidence="2 3" key="1">
    <citation type="submission" date="2020-08" db="EMBL/GenBank/DDBJ databases">
        <title>Genomic Encyclopedia of Type Strains, Phase III (KMG-III): the genomes of soil and plant-associated and newly described type strains.</title>
        <authorList>
            <person name="Whitman W."/>
        </authorList>
    </citation>
    <scope>NUCLEOTIDE SEQUENCE [LARGE SCALE GENOMIC DNA]</scope>
    <source>
        <strain evidence="2 3">CECT 8799</strain>
    </source>
</reference>
<evidence type="ECO:0000313" key="3">
    <source>
        <dbReference type="Proteomes" id="UP000535937"/>
    </source>
</evidence>
<dbReference type="EMBL" id="JACHWZ010000002">
    <property type="protein sequence ID" value="MBB3059808.1"/>
    <property type="molecule type" value="Genomic_DNA"/>
</dbReference>
<dbReference type="AlphaFoldDB" id="A0A7W4W8W0"/>
<dbReference type="Gene3D" id="2.30.30.40">
    <property type="entry name" value="SH3 Domains"/>
    <property type="match status" value="1"/>
</dbReference>
<evidence type="ECO:0000313" key="2">
    <source>
        <dbReference type="EMBL" id="MBB3059808.1"/>
    </source>
</evidence>
<accession>A0A7W4W8W0</accession>
<comment type="caution">
    <text evidence="2">The sequence shown here is derived from an EMBL/GenBank/DDBJ whole genome shotgun (WGS) entry which is preliminary data.</text>
</comment>
<gene>
    <name evidence="2" type="ORF">FHS09_000616</name>
</gene>
<organism evidence="2 3">
    <name type="scientific">Microbulbifer rhizosphaerae</name>
    <dbReference type="NCBI Taxonomy" id="1562603"/>
    <lineage>
        <taxon>Bacteria</taxon>
        <taxon>Pseudomonadati</taxon>
        <taxon>Pseudomonadota</taxon>
        <taxon>Gammaproteobacteria</taxon>
        <taxon>Cellvibrionales</taxon>
        <taxon>Microbulbiferaceae</taxon>
        <taxon>Microbulbifer</taxon>
    </lineage>
</organism>
<keyword evidence="3" id="KW-1185">Reference proteome</keyword>
<dbReference type="InterPro" id="IPR003646">
    <property type="entry name" value="SH3-like_bac-type"/>
</dbReference>
<proteinExistence type="predicted"/>
<name>A0A7W4W8W0_9GAMM</name>
<sequence>MEVRRYSDAPFVEVVQDIAPVQFRLGLRHHRDCEKRDRVKRLFTESEGLVMSRLPPIVPAVLISCWAATAAFAQPIHTDPRYYRVTGVAADDVLNIRSAPTASAEIVGKFEPGAQPVEVLDTDKGWARVIIGEGMGWASADYLEPIQMSPIGDSTLPAGLLCAGTEPFWSLHIDRESVTYSAAGAEDRVMSVVKADGFAGAGPGTNFVIASGEGSSITAVVSNQRCSDGMSDRDYPRRIDVVLSGADGVTGLTGCCRVPVN</sequence>
<dbReference type="Proteomes" id="UP000535937">
    <property type="component" value="Unassembled WGS sequence"/>
</dbReference>
<dbReference type="Pfam" id="PF08239">
    <property type="entry name" value="SH3_3"/>
    <property type="match status" value="1"/>
</dbReference>
<feature type="domain" description="SH3b" evidence="1">
    <location>
        <begin position="92"/>
        <end position="144"/>
    </location>
</feature>
<evidence type="ECO:0000259" key="1">
    <source>
        <dbReference type="Pfam" id="PF08239"/>
    </source>
</evidence>
<protein>
    <submittedName>
        <fullName evidence="2">Putative membrane protein</fullName>
    </submittedName>
</protein>